<dbReference type="EMBL" id="JACSQL010000006">
    <property type="protein sequence ID" value="MBD7969279.1"/>
    <property type="molecule type" value="Genomic_DNA"/>
</dbReference>
<dbReference type="Pfam" id="PF08240">
    <property type="entry name" value="ADH_N"/>
    <property type="match status" value="1"/>
</dbReference>
<dbReference type="InterPro" id="IPR013154">
    <property type="entry name" value="ADH-like_N"/>
</dbReference>
<dbReference type="PANTHER" id="PTHR11695">
    <property type="entry name" value="ALCOHOL DEHYDROGENASE RELATED"/>
    <property type="match status" value="1"/>
</dbReference>
<accession>A0ABR8T0I7</accession>
<dbReference type="InterPro" id="IPR020843">
    <property type="entry name" value="ER"/>
</dbReference>
<evidence type="ECO:0000256" key="1">
    <source>
        <dbReference type="ARBA" id="ARBA00023002"/>
    </source>
</evidence>
<protein>
    <submittedName>
        <fullName evidence="3">NADP-dependent oxidoreductase</fullName>
    </submittedName>
</protein>
<dbReference type="PANTHER" id="PTHR11695:SF294">
    <property type="entry name" value="RETICULON-4-INTERACTING PROTEIN 1, MITOCHONDRIAL"/>
    <property type="match status" value="1"/>
</dbReference>
<evidence type="ECO:0000313" key="4">
    <source>
        <dbReference type="Proteomes" id="UP000608071"/>
    </source>
</evidence>
<feature type="domain" description="Enoyl reductase (ER)" evidence="2">
    <location>
        <begin position="11"/>
        <end position="327"/>
    </location>
</feature>
<evidence type="ECO:0000259" key="2">
    <source>
        <dbReference type="SMART" id="SM00829"/>
    </source>
</evidence>
<name>A0ABR8T0I7_9BACL</name>
<organism evidence="3 4">
    <name type="scientific">Paenibacillus gallinarum</name>
    <dbReference type="NCBI Taxonomy" id="2762232"/>
    <lineage>
        <taxon>Bacteria</taxon>
        <taxon>Bacillati</taxon>
        <taxon>Bacillota</taxon>
        <taxon>Bacilli</taxon>
        <taxon>Bacillales</taxon>
        <taxon>Paenibacillaceae</taxon>
        <taxon>Paenibacillus</taxon>
    </lineage>
</organism>
<dbReference type="Pfam" id="PF13602">
    <property type="entry name" value="ADH_zinc_N_2"/>
    <property type="match status" value="1"/>
</dbReference>
<comment type="caution">
    <text evidence="3">The sequence shown here is derived from an EMBL/GenBank/DDBJ whole genome shotgun (WGS) entry which is preliminary data.</text>
</comment>
<dbReference type="PROSITE" id="PS01162">
    <property type="entry name" value="QOR_ZETA_CRYSTAL"/>
    <property type="match status" value="1"/>
</dbReference>
<dbReference type="InterPro" id="IPR036291">
    <property type="entry name" value="NAD(P)-bd_dom_sf"/>
</dbReference>
<dbReference type="SMART" id="SM00829">
    <property type="entry name" value="PKS_ER"/>
    <property type="match status" value="1"/>
</dbReference>
<dbReference type="Proteomes" id="UP000608071">
    <property type="component" value="Unassembled WGS sequence"/>
</dbReference>
<dbReference type="RefSeq" id="WP_191801125.1">
    <property type="nucleotide sequence ID" value="NZ_JACSQL010000006.1"/>
</dbReference>
<dbReference type="InterPro" id="IPR002364">
    <property type="entry name" value="Quin_OxRdtase/zeta-crystal_CS"/>
</dbReference>
<reference evidence="3 4" key="1">
    <citation type="submission" date="2020-08" db="EMBL/GenBank/DDBJ databases">
        <title>A Genomic Blueprint of the Chicken Gut Microbiome.</title>
        <authorList>
            <person name="Gilroy R."/>
            <person name="Ravi A."/>
            <person name="Getino M."/>
            <person name="Pursley I."/>
            <person name="Horton D.L."/>
            <person name="Alikhan N.-F."/>
            <person name="Baker D."/>
            <person name="Gharbi K."/>
            <person name="Hall N."/>
            <person name="Watson M."/>
            <person name="Adriaenssens E.M."/>
            <person name="Foster-Nyarko E."/>
            <person name="Jarju S."/>
            <person name="Secka A."/>
            <person name="Antonio M."/>
            <person name="Oren A."/>
            <person name="Chaudhuri R."/>
            <person name="La Ragione R.M."/>
            <person name="Hildebrand F."/>
            <person name="Pallen M.J."/>
        </authorList>
    </citation>
    <scope>NUCLEOTIDE SEQUENCE [LARGE SCALE GENOMIC DNA]</scope>
    <source>
        <strain evidence="3 4">Sa2BVA9</strain>
    </source>
</reference>
<dbReference type="Gene3D" id="3.40.50.720">
    <property type="entry name" value="NAD(P)-binding Rossmann-like Domain"/>
    <property type="match status" value="1"/>
</dbReference>
<sequence>MKAFVIEAYKKEPTFIDRPVPKVENNEVLVKIHAASVNPLDTKIRKGDLKLLLQYDMPLTLGNDFAGTIMEVGKDVTKFSVGDEVYGRPRSNKIGTFAEYLSVHEEDIALKPKNLSFEEAASIPLVGLTSYQALHDILKVKNGQKILIHAGSGGVGTFTIQLAKAMGAYVATTASEGSDLAKSLGADEVINYKTENFEDIIKNYDAVIDSIGGATLEKSFLTVKKGGKIVSISGIPNSRFAKEMGLGLFKRMLLSLASAKLTSLEKKHDVEYTFLFMKHSGQQLQVLTELLESRKIKPTIDKIFAFEEATKAMNYVETGKSKGKVVLSIVGLQINDKEGITKS</sequence>
<dbReference type="InterPro" id="IPR011032">
    <property type="entry name" value="GroES-like_sf"/>
</dbReference>
<dbReference type="SUPFAM" id="SSF50129">
    <property type="entry name" value="GroES-like"/>
    <property type="match status" value="1"/>
</dbReference>
<dbReference type="InterPro" id="IPR050700">
    <property type="entry name" value="YIM1/Zinc_Alcohol_DH_Fams"/>
</dbReference>
<dbReference type="SUPFAM" id="SSF51735">
    <property type="entry name" value="NAD(P)-binding Rossmann-fold domains"/>
    <property type="match status" value="1"/>
</dbReference>
<evidence type="ECO:0000313" key="3">
    <source>
        <dbReference type="EMBL" id="MBD7969279.1"/>
    </source>
</evidence>
<keyword evidence="1" id="KW-0560">Oxidoreductase</keyword>
<dbReference type="Gene3D" id="3.90.180.10">
    <property type="entry name" value="Medium-chain alcohol dehydrogenases, catalytic domain"/>
    <property type="match status" value="1"/>
</dbReference>
<proteinExistence type="predicted"/>
<dbReference type="CDD" id="cd05289">
    <property type="entry name" value="MDR_like_2"/>
    <property type="match status" value="1"/>
</dbReference>
<keyword evidence="4" id="KW-1185">Reference proteome</keyword>
<gene>
    <name evidence="3" type="ORF">H9647_14485</name>
</gene>